<sequence length="67" mass="7823">SAQVEQGEFSKRRVRRRRQSNESSKSQKEFQYYGRHANSWLFNDFSLSGSVKKGFSKVFQGGKNDED</sequence>
<gene>
    <name evidence="2" type="ORF">BCR34DRAFT_469488</name>
</gene>
<evidence type="ECO:0000313" key="3">
    <source>
        <dbReference type="Proteomes" id="UP000193144"/>
    </source>
</evidence>
<organism evidence="2 3">
    <name type="scientific">Clohesyomyces aquaticus</name>
    <dbReference type="NCBI Taxonomy" id="1231657"/>
    <lineage>
        <taxon>Eukaryota</taxon>
        <taxon>Fungi</taxon>
        <taxon>Dikarya</taxon>
        <taxon>Ascomycota</taxon>
        <taxon>Pezizomycotina</taxon>
        <taxon>Dothideomycetes</taxon>
        <taxon>Pleosporomycetidae</taxon>
        <taxon>Pleosporales</taxon>
        <taxon>Lindgomycetaceae</taxon>
        <taxon>Clohesyomyces</taxon>
    </lineage>
</organism>
<feature type="non-terminal residue" evidence="2">
    <location>
        <position position="1"/>
    </location>
</feature>
<evidence type="ECO:0000256" key="1">
    <source>
        <dbReference type="SAM" id="MobiDB-lite"/>
    </source>
</evidence>
<feature type="non-terminal residue" evidence="2">
    <location>
        <position position="67"/>
    </location>
</feature>
<name>A0A1Y1ZF87_9PLEO</name>
<protein>
    <submittedName>
        <fullName evidence="2">Uncharacterized protein</fullName>
    </submittedName>
</protein>
<keyword evidence="3" id="KW-1185">Reference proteome</keyword>
<evidence type="ECO:0000313" key="2">
    <source>
        <dbReference type="EMBL" id="ORY08930.1"/>
    </source>
</evidence>
<accession>A0A1Y1ZF87</accession>
<dbReference type="Proteomes" id="UP000193144">
    <property type="component" value="Unassembled WGS sequence"/>
</dbReference>
<comment type="caution">
    <text evidence="2">The sequence shown here is derived from an EMBL/GenBank/DDBJ whole genome shotgun (WGS) entry which is preliminary data.</text>
</comment>
<dbReference type="OrthoDB" id="5089392at2759"/>
<dbReference type="EMBL" id="MCFA01000093">
    <property type="protein sequence ID" value="ORY08930.1"/>
    <property type="molecule type" value="Genomic_DNA"/>
</dbReference>
<reference evidence="2 3" key="1">
    <citation type="submission" date="2016-07" db="EMBL/GenBank/DDBJ databases">
        <title>Pervasive Adenine N6-methylation of Active Genes in Fungi.</title>
        <authorList>
            <consortium name="DOE Joint Genome Institute"/>
            <person name="Mondo S.J."/>
            <person name="Dannebaum R.O."/>
            <person name="Kuo R.C."/>
            <person name="Labutti K."/>
            <person name="Haridas S."/>
            <person name="Kuo A."/>
            <person name="Salamov A."/>
            <person name="Ahrendt S.R."/>
            <person name="Lipzen A."/>
            <person name="Sullivan W."/>
            <person name="Andreopoulos W.B."/>
            <person name="Clum A."/>
            <person name="Lindquist E."/>
            <person name="Daum C."/>
            <person name="Ramamoorthy G.K."/>
            <person name="Gryganskyi A."/>
            <person name="Culley D."/>
            <person name="Magnuson J.K."/>
            <person name="James T.Y."/>
            <person name="O'Malley M.A."/>
            <person name="Stajich J.E."/>
            <person name="Spatafora J.W."/>
            <person name="Visel A."/>
            <person name="Grigoriev I.V."/>
        </authorList>
    </citation>
    <scope>NUCLEOTIDE SEQUENCE [LARGE SCALE GENOMIC DNA]</scope>
    <source>
        <strain evidence="2 3">CBS 115471</strain>
    </source>
</reference>
<dbReference type="AlphaFoldDB" id="A0A1Y1ZF87"/>
<proteinExistence type="predicted"/>
<feature type="region of interest" description="Disordered" evidence="1">
    <location>
        <begin position="1"/>
        <end position="29"/>
    </location>
</feature>